<comment type="caution">
    <text evidence="9">The sequence shown here is derived from an EMBL/GenBank/DDBJ whole genome shotgun (WGS) entry which is preliminary data.</text>
</comment>
<evidence type="ECO:0000256" key="3">
    <source>
        <dbReference type="ARBA" id="ARBA00022729"/>
    </source>
</evidence>
<name>A0A069SEV8_PHOVU</name>
<evidence type="ECO:0000313" key="9">
    <source>
        <dbReference type="EMBL" id="KDS52882.1"/>
    </source>
</evidence>
<dbReference type="EMBL" id="JNHM01000033">
    <property type="protein sequence ID" value="KDS52882.1"/>
    <property type="molecule type" value="Genomic_DNA"/>
</dbReference>
<evidence type="ECO:0000256" key="2">
    <source>
        <dbReference type="ARBA" id="ARBA00007248"/>
    </source>
</evidence>
<evidence type="ECO:0000256" key="1">
    <source>
        <dbReference type="ARBA" id="ARBA00004442"/>
    </source>
</evidence>
<evidence type="ECO:0000256" key="8">
    <source>
        <dbReference type="SAM" id="SignalP"/>
    </source>
</evidence>
<proteinExistence type="inferred from homology"/>
<comment type="subcellular location">
    <subcellularLocation>
        <location evidence="1">Cell outer membrane</location>
    </subcellularLocation>
</comment>
<sequence>MNYRLTELKVLLFLLLLSAVSCQRPMYDEEDDEDGVSQTNLPLKISARSSGESQINYPAYIYAFAEDGSCSASLKMTDNAQIEMKLPPARYTIVAIAGLGEEYIVPKDPSLDDVIVMKENNRSSRALMMGTSTVTIANKKNISVSVTLYYAVSLVNISLEDIPANVKKVSLQISPLYSSLSFTREYSGKDKSTEIICESEPGGIWSAKPFYIFPGSGSQTVFSITLEDNSQTKTFGYTFKGKPEANVPLNIGGSYSGDVTVGGSLISGEWKAPVDIKFNFGGADEGNGGSEPPPINPDLSGLPEIGGIWNGGIVAGIENASSTGADILLMSLDEWSGFASDVRNIIQEEEADGWHLPTEEEAKILHKTFSGSSLDELNETIEGLRNGDPLLDIEKRYVYDHNGSIYAFGFKTSSKFLQAGSTVKYKIRLVCSAHYDAG</sequence>
<dbReference type="RefSeq" id="WP_032953049.1">
    <property type="nucleotide sequence ID" value="NZ_JNHM01000033.1"/>
</dbReference>
<evidence type="ECO:0000256" key="5">
    <source>
        <dbReference type="ARBA" id="ARBA00023139"/>
    </source>
</evidence>
<dbReference type="PROSITE" id="PS51257">
    <property type="entry name" value="PROKAR_LIPOPROTEIN"/>
    <property type="match status" value="1"/>
</dbReference>
<accession>A0A069SEV8</accession>
<keyword evidence="7" id="KW-0449">Lipoprotein</keyword>
<dbReference type="PATRIC" id="fig|1339352.3.peg.2769"/>
<organism evidence="9 10">
    <name type="scientific">Phocaeicola vulgatus str. 3975 RP4</name>
    <dbReference type="NCBI Taxonomy" id="1339352"/>
    <lineage>
        <taxon>Bacteria</taxon>
        <taxon>Pseudomonadati</taxon>
        <taxon>Bacteroidota</taxon>
        <taxon>Bacteroidia</taxon>
        <taxon>Bacteroidales</taxon>
        <taxon>Bacteroidaceae</taxon>
        <taxon>Phocaeicola</taxon>
    </lineage>
</organism>
<keyword evidence="4" id="KW-0472">Membrane</keyword>
<dbReference type="Proteomes" id="UP000027661">
    <property type="component" value="Unassembled WGS sequence"/>
</dbReference>
<dbReference type="InterPro" id="IPR014941">
    <property type="entry name" value="FimB/Mfa2/Mfa3"/>
</dbReference>
<evidence type="ECO:0000256" key="4">
    <source>
        <dbReference type="ARBA" id="ARBA00023136"/>
    </source>
</evidence>
<reference evidence="9 10" key="1">
    <citation type="submission" date="2014-04" db="EMBL/GenBank/DDBJ databases">
        <authorList>
            <person name="Sears C."/>
            <person name="Carroll K."/>
            <person name="Sack B.R."/>
            <person name="Qadri F."/>
            <person name="Myers L.L."/>
            <person name="Chung G.-T."/>
            <person name="Escheverria P."/>
            <person name="Fraser C.M."/>
            <person name="Sadzewicz L."/>
            <person name="Shefchek K.A."/>
            <person name="Tallon L."/>
            <person name="Das S.P."/>
            <person name="Daugherty S."/>
            <person name="Mongodin E.F."/>
        </authorList>
    </citation>
    <scope>NUCLEOTIDE SEQUENCE [LARGE SCALE GENOMIC DNA]</scope>
    <source>
        <strain evidence="9 10">3975 RP4</strain>
    </source>
</reference>
<dbReference type="AlphaFoldDB" id="A0A069SEV8"/>
<comment type="similarity">
    <text evidence="2">Belongs to the bacteroidetes fimbrillin superfamily. FimB/Mfa2 family.</text>
</comment>
<keyword evidence="3 8" id="KW-0732">Signal</keyword>
<protein>
    <submittedName>
        <fullName evidence="9">Fimbrillin-A associated anchor s Mfa1 and Mfa2 family protein</fullName>
    </submittedName>
</protein>
<evidence type="ECO:0000256" key="7">
    <source>
        <dbReference type="ARBA" id="ARBA00023288"/>
    </source>
</evidence>
<gene>
    <name evidence="9" type="ORF">M099_2878</name>
</gene>
<dbReference type="GO" id="GO:0009279">
    <property type="term" value="C:cell outer membrane"/>
    <property type="evidence" value="ECO:0007669"/>
    <property type="project" value="UniProtKB-SubCell"/>
</dbReference>
<keyword evidence="5" id="KW-0564">Palmitate</keyword>
<evidence type="ECO:0000256" key="6">
    <source>
        <dbReference type="ARBA" id="ARBA00023237"/>
    </source>
</evidence>
<feature type="signal peptide" evidence="8">
    <location>
        <begin position="1"/>
        <end position="23"/>
    </location>
</feature>
<evidence type="ECO:0000313" key="10">
    <source>
        <dbReference type="Proteomes" id="UP000027661"/>
    </source>
</evidence>
<feature type="chain" id="PRO_5001666453" evidence="8">
    <location>
        <begin position="24"/>
        <end position="438"/>
    </location>
</feature>
<dbReference type="Pfam" id="PF08842">
    <property type="entry name" value="Mfa2"/>
    <property type="match status" value="1"/>
</dbReference>
<keyword evidence="6" id="KW-0998">Cell outer membrane</keyword>